<sequence length="169" mass="18145">MNRRRWLQLGLGATVLLGLAGAGVALLRPGWADGKLSPGARTLMRKVSLAVLDGLWPEGTVARESRVDQQLAQLEANIADFPAGVRDQLSQVLGLLSSGAGRLSLMGLKSDWDSATVDEVKTALQAMSVSSLDTRQQIYRALRDLNSIVFFADASNWPQTGYPGPRTLA</sequence>
<dbReference type="RefSeq" id="WP_273595234.1">
    <property type="nucleotide sequence ID" value="NZ_JAQQXS010000002.1"/>
</dbReference>
<evidence type="ECO:0000313" key="2">
    <source>
        <dbReference type="Proteomes" id="UP001219862"/>
    </source>
</evidence>
<reference evidence="1 2" key="1">
    <citation type="submission" date="2022-10" db="EMBL/GenBank/DDBJ databases">
        <title>paucibacter sp. hw8 Genome sequencing.</title>
        <authorList>
            <person name="Park S."/>
        </authorList>
    </citation>
    <scope>NUCLEOTIDE SEQUENCE [LARGE SCALE GENOMIC DNA]</scope>
    <source>
        <strain evidence="2">hw8</strain>
    </source>
</reference>
<gene>
    <name evidence="1" type="ORF">PRZ01_02800</name>
</gene>
<comment type="caution">
    <text evidence="1">The sequence shown here is derived from an EMBL/GenBank/DDBJ whole genome shotgun (WGS) entry which is preliminary data.</text>
</comment>
<proteinExistence type="predicted"/>
<protein>
    <submittedName>
        <fullName evidence="1">Uncharacterized protein</fullName>
    </submittedName>
</protein>
<dbReference type="EMBL" id="JAQQXS010000002">
    <property type="protein sequence ID" value="MDC8784119.1"/>
    <property type="molecule type" value="Genomic_DNA"/>
</dbReference>
<accession>A0ABT5KML3</accession>
<name>A0ABT5KML3_9BURK</name>
<keyword evidence="2" id="KW-1185">Reference proteome</keyword>
<evidence type="ECO:0000313" key="1">
    <source>
        <dbReference type="EMBL" id="MDC8784119.1"/>
    </source>
</evidence>
<organism evidence="1 2">
    <name type="scientific">Roseateles koreensis</name>
    <dbReference type="NCBI Taxonomy" id="2987526"/>
    <lineage>
        <taxon>Bacteria</taxon>
        <taxon>Pseudomonadati</taxon>
        <taxon>Pseudomonadota</taxon>
        <taxon>Betaproteobacteria</taxon>
        <taxon>Burkholderiales</taxon>
        <taxon>Sphaerotilaceae</taxon>
        <taxon>Roseateles</taxon>
    </lineage>
</organism>
<dbReference type="Proteomes" id="UP001219862">
    <property type="component" value="Unassembled WGS sequence"/>
</dbReference>